<feature type="signal peptide" evidence="2">
    <location>
        <begin position="1"/>
        <end position="24"/>
    </location>
</feature>
<feature type="compositionally biased region" description="Low complexity" evidence="1">
    <location>
        <begin position="62"/>
        <end position="76"/>
    </location>
</feature>
<dbReference type="RefSeq" id="XP_018847258.1">
    <property type="nucleotide sequence ID" value="XM_018991713.2"/>
</dbReference>
<keyword evidence="3" id="KW-1185">Reference proteome</keyword>
<gene>
    <name evidence="4 5" type="primary">LOC109010798</name>
</gene>
<dbReference type="GeneID" id="109010798"/>
<dbReference type="Gramene" id="Jr07_11750_p1">
    <property type="protein sequence ID" value="cds.Jr07_11750_p1"/>
    <property type="gene ID" value="Jr07_11750"/>
</dbReference>
<dbReference type="KEGG" id="jre:109010798"/>
<dbReference type="AlphaFoldDB" id="A0A2I4GTN7"/>
<feature type="region of interest" description="Disordered" evidence="1">
    <location>
        <begin position="44"/>
        <end position="120"/>
    </location>
</feature>
<evidence type="ECO:0000313" key="4">
    <source>
        <dbReference type="RefSeq" id="XP_018847257.1"/>
    </source>
</evidence>
<feature type="compositionally biased region" description="Basic and acidic residues" evidence="1">
    <location>
        <begin position="105"/>
        <end position="120"/>
    </location>
</feature>
<sequence length="120" mass="12928">MTMKTLLLLFVAFLLILATLQTNAETHALTVQANYRLLSRTESTPGRKLNAGASHDSVNNDVVSASAETTTAVANSDTADTDDHEANPSYRGNINGTNSPSSSTDTHRYYSDDRKPPARS</sequence>
<evidence type="ECO:0000256" key="2">
    <source>
        <dbReference type="SAM" id="SignalP"/>
    </source>
</evidence>
<dbReference type="OrthoDB" id="10417371at2759"/>
<protein>
    <submittedName>
        <fullName evidence="4 5">Uncharacterized protein LOC109010798</fullName>
    </submittedName>
</protein>
<evidence type="ECO:0000313" key="3">
    <source>
        <dbReference type="Proteomes" id="UP000235220"/>
    </source>
</evidence>
<feature type="compositionally biased region" description="Polar residues" evidence="1">
    <location>
        <begin position="90"/>
        <end position="104"/>
    </location>
</feature>
<evidence type="ECO:0000256" key="1">
    <source>
        <dbReference type="SAM" id="MobiDB-lite"/>
    </source>
</evidence>
<accession>A0A2I4GTN7</accession>
<dbReference type="Proteomes" id="UP000235220">
    <property type="component" value="Chromosome 7"/>
</dbReference>
<dbReference type="RefSeq" id="XP_018847257.1">
    <property type="nucleotide sequence ID" value="XM_018991712.2"/>
</dbReference>
<reference evidence="4 5" key="1">
    <citation type="submission" date="2025-04" db="UniProtKB">
        <authorList>
            <consortium name="RefSeq"/>
        </authorList>
    </citation>
    <scope>IDENTIFICATION</scope>
    <source>
        <tissue evidence="4 5">Leaves</tissue>
    </source>
</reference>
<keyword evidence="2" id="KW-0732">Signal</keyword>
<name>A0A2I4GTN7_JUGRE</name>
<evidence type="ECO:0000313" key="5">
    <source>
        <dbReference type="RefSeq" id="XP_018847258.1"/>
    </source>
</evidence>
<organism evidence="3 5">
    <name type="scientific">Juglans regia</name>
    <name type="common">English walnut</name>
    <dbReference type="NCBI Taxonomy" id="51240"/>
    <lineage>
        <taxon>Eukaryota</taxon>
        <taxon>Viridiplantae</taxon>
        <taxon>Streptophyta</taxon>
        <taxon>Embryophyta</taxon>
        <taxon>Tracheophyta</taxon>
        <taxon>Spermatophyta</taxon>
        <taxon>Magnoliopsida</taxon>
        <taxon>eudicotyledons</taxon>
        <taxon>Gunneridae</taxon>
        <taxon>Pentapetalae</taxon>
        <taxon>rosids</taxon>
        <taxon>fabids</taxon>
        <taxon>Fagales</taxon>
        <taxon>Juglandaceae</taxon>
        <taxon>Juglans</taxon>
    </lineage>
</organism>
<feature type="chain" id="PRO_5014290241" evidence="2">
    <location>
        <begin position="25"/>
        <end position="120"/>
    </location>
</feature>
<proteinExistence type="predicted"/>